<organism evidence="1">
    <name type="scientific">Codium arenicola</name>
    <dbReference type="NCBI Taxonomy" id="1191365"/>
    <lineage>
        <taxon>Eukaryota</taxon>
        <taxon>Viridiplantae</taxon>
        <taxon>Chlorophyta</taxon>
        <taxon>core chlorophytes</taxon>
        <taxon>Ulvophyceae</taxon>
        <taxon>TCBD clade</taxon>
        <taxon>Bryopsidales</taxon>
        <taxon>Bryopsidineae</taxon>
        <taxon>Codiaceae</taxon>
        <taxon>Codium</taxon>
    </lineage>
</organism>
<dbReference type="RefSeq" id="YP_009472672.1">
    <property type="nucleotide sequence ID" value="NC_037366.1"/>
</dbReference>
<evidence type="ECO:0000313" key="1">
    <source>
        <dbReference type="EMBL" id="ARO74355.1"/>
    </source>
</evidence>
<sequence length="294" mass="36239">MKQYCFNLILNFKQSLWILAYLPIHLQLSNSFSFKTNLKPKKNQKLYEYYTFFHLNFGFNYSMKFWLLNNLWIEKKFLFCLFTKFKNLKIPKEQISLIINFSISFQFLIQDFVYFILCAQLQQCTFNQYFYASHMLISNSISSSCSYIEQLILASGIEILDFKQYNIHNGFTFLGWFYRYQNNTLYQQISEQNIQSHQLEIKRFLKTAGNSSIDFVILFINQKIKLWQQFYQFKVYSFKFEKRLNTYLFWRIWYFLKKRNKSKGIEWIRQKYYTKVKQKWILNLNHIKLITYQF</sequence>
<gene>
    <name evidence="1" type="primary">orf294</name>
</gene>
<accession>A0A2P0QHW7</accession>
<name>A0A2P0QHW7_9CHLO</name>
<proteinExistence type="predicted"/>
<protein>
    <submittedName>
        <fullName evidence="1">Uncharacterized protein</fullName>
    </submittedName>
</protein>
<keyword evidence="1" id="KW-0934">Plastid</keyword>
<dbReference type="GeneID" id="37276285"/>
<dbReference type="EMBL" id="KY819066">
    <property type="protein sequence ID" value="ARO74355.1"/>
    <property type="molecule type" value="Genomic_DNA"/>
</dbReference>
<keyword evidence="1" id="KW-0150">Chloroplast</keyword>
<reference evidence="1" key="1">
    <citation type="submission" date="2017-03" db="EMBL/GenBank/DDBJ databases">
        <title>Chloroplast genome evolution in siphonous green algae.</title>
        <authorList>
            <person name="Cremen M.C."/>
            <person name="Marcelino V.R."/>
            <person name="Verbruggen H."/>
        </authorList>
    </citation>
    <scope>NUCLEOTIDE SEQUENCE</scope>
</reference>
<geneLocation type="chloroplast" evidence="1"/>
<dbReference type="AlphaFoldDB" id="A0A2P0QHW7"/>